<dbReference type="GO" id="GO:0033550">
    <property type="term" value="F:MAP kinase tyrosine phosphatase activity"/>
    <property type="evidence" value="ECO:0007669"/>
    <property type="project" value="TreeGrafter"/>
</dbReference>
<dbReference type="GO" id="GO:0005737">
    <property type="term" value="C:cytoplasm"/>
    <property type="evidence" value="ECO:0007669"/>
    <property type="project" value="TreeGrafter"/>
</dbReference>
<proteinExistence type="inferred from homology"/>
<gene>
    <name evidence="7" type="ORF">PGLA1383_LOCUS37375</name>
</gene>
<keyword evidence="4" id="KW-0904">Protein phosphatase</keyword>
<keyword evidence="8" id="KW-1185">Reference proteome</keyword>
<reference evidence="7" key="1">
    <citation type="submission" date="2021-02" db="EMBL/GenBank/DDBJ databases">
        <authorList>
            <person name="Dougan E. K."/>
            <person name="Rhodes N."/>
            <person name="Thang M."/>
            <person name="Chan C."/>
        </authorList>
    </citation>
    <scope>NUCLEOTIDE SEQUENCE</scope>
</reference>
<dbReference type="InterPro" id="IPR029021">
    <property type="entry name" value="Prot-tyrosine_phosphatase-like"/>
</dbReference>
<evidence type="ECO:0000256" key="1">
    <source>
        <dbReference type="ARBA" id="ARBA00008601"/>
    </source>
</evidence>
<comment type="caution">
    <text evidence="7">The sequence shown here is derived from an EMBL/GenBank/DDBJ whole genome shotgun (WGS) entry which is preliminary data.</text>
</comment>
<dbReference type="AlphaFoldDB" id="A0A813G6A1"/>
<dbReference type="EC" id="3.1.3.48" evidence="2"/>
<dbReference type="OrthoDB" id="406373at2759"/>
<dbReference type="SMART" id="SM00195">
    <property type="entry name" value="DSPc"/>
    <property type="match status" value="1"/>
</dbReference>
<comment type="similarity">
    <text evidence="1">Belongs to the protein-tyrosine phosphatase family. Non-receptor class dual specificity subfamily.</text>
</comment>
<evidence type="ECO:0000256" key="3">
    <source>
        <dbReference type="ARBA" id="ARBA00022801"/>
    </source>
</evidence>
<evidence type="ECO:0000256" key="2">
    <source>
        <dbReference type="ARBA" id="ARBA00013064"/>
    </source>
</evidence>
<evidence type="ECO:0000259" key="6">
    <source>
        <dbReference type="PROSITE" id="PS50056"/>
    </source>
</evidence>
<name>A0A813G6A1_POLGL</name>
<dbReference type="Pfam" id="PF00782">
    <property type="entry name" value="DSPc"/>
    <property type="match status" value="1"/>
</dbReference>
<dbReference type="Proteomes" id="UP000654075">
    <property type="component" value="Unassembled WGS sequence"/>
</dbReference>
<dbReference type="PANTHER" id="PTHR10159:SF519">
    <property type="entry name" value="DUAL SPECIFICITY PROTEIN PHOSPHATASE MPK3"/>
    <property type="match status" value="1"/>
</dbReference>
<dbReference type="PROSITE" id="PS00383">
    <property type="entry name" value="TYR_PHOSPHATASE_1"/>
    <property type="match status" value="1"/>
</dbReference>
<sequence length="191" mass="20583">MINELGGLSQPSLKASDTDWAIYLLNLAESLAKDVNELPPQPAMVAPGLFLGGLPEAQDVAALDSRRVDCVLNLAPAECGASSSRGLPRHFSTKDIEAQDSLDYDLFGQDVANAFAFIERGLGEGRATLVHCFAGRNRSATICAAWMVQRTRMPLVEAVKLLAEKRGLVLQNQTFLEGLVAMARDEDLLVA</sequence>
<protein>
    <recommendedName>
        <fullName evidence="2">protein-tyrosine-phosphatase</fullName>
        <ecNumber evidence="2">3.1.3.48</ecNumber>
    </recommendedName>
</protein>
<evidence type="ECO:0000259" key="5">
    <source>
        <dbReference type="PROSITE" id="PS50054"/>
    </source>
</evidence>
<dbReference type="GO" id="GO:0043409">
    <property type="term" value="P:negative regulation of MAPK cascade"/>
    <property type="evidence" value="ECO:0007669"/>
    <property type="project" value="TreeGrafter"/>
</dbReference>
<evidence type="ECO:0000256" key="4">
    <source>
        <dbReference type="ARBA" id="ARBA00022912"/>
    </source>
</evidence>
<dbReference type="InterPro" id="IPR000387">
    <property type="entry name" value="Tyr_Pase_dom"/>
</dbReference>
<dbReference type="EMBL" id="CAJNNV010027224">
    <property type="protein sequence ID" value="CAE8619791.1"/>
    <property type="molecule type" value="Genomic_DNA"/>
</dbReference>
<dbReference type="InterPro" id="IPR016130">
    <property type="entry name" value="Tyr_Pase_AS"/>
</dbReference>
<accession>A0A813G6A1</accession>
<feature type="domain" description="Tyrosine specific protein phosphatases" evidence="6">
    <location>
        <begin position="109"/>
        <end position="177"/>
    </location>
</feature>
<feature type="domain" description="Tyrosine-protein phosphatase" evidence="5">
    <location>
        <begin position="41"/>
        <end position="188"/>
    </location>
</feature>
<evidence type="ECO:0000313" key="8">
    <source>
        <dbReference type="Proteomes" id="UP000654075"/>
    </source>
</evidence>
<dbReference type="GO" id="GO:0017017">
    <property type="term" value="F:MAP kinase tyrosine/serine/threonine phosphatase activity"/>
    <property type="evidence" value="ECO:0007669"/>
    <property type="project" value="TreeGrafter"/>
</dbReference>
<organism evidence="7 8">
    <name type="scientific">Polarella glacialis</name>
    <name type="common">Dinoflagellate</name>
    <dbReference type="NCBI Taxonomy" id="89957"/>
    <lineage>
        <taxon>Eukaryota</taxon>
        <taxon>Sar</taxon>
        <taxon>Alveolata</taxon>
        <taxon>Dinophyceae</taxon>
        <taxon>Suessiales</taxon>
        <taxon>Suessiaceae</taxon>
        <taxon>Polarella</taxon>
    </lineage>
</organism>
<dbReference type="InterPro" id="IPR020422">
    <property type="entry name" value="TYR_PHOSPHATASE_DUAL_dom"/>
</dbReference>
<keyword evidence="3" id="KW-0378">Hydrolase</keyword>
<dbReference type="CDD" id="cd14498">
    <property type="entry name" value="DSP"/>
    <property type="match status" value="1"/>
</dbReference>
<dbReference type="SUPFAM" id="SSF52799">
    <property type="entry name" value="(Phosphotyrosine protein) phosphatases II"/>
    <property type="match status" value="1"/>
</dbReference>
<evidence type="ECO:0000313" key="7">
    <source>
        <dbReference type="EMBL" id="CAE8619791.1"/>
    </source>
</evidence>
<dbReference type="InterPro" id="IPR000340">
    <property type="entry name" value="Dual-sp_phosphatase_cat-dom"/>
</dbReference>
<dbReference type="PROSITE" id="PS50054">
    <property type="entry name" value="TYR_PHOSPHATASE_DUAL"/>
    <property type="match status" value="1"/>
</dbReference>
<dbReference type="PANTHER" id="PTHR10159">
    <property type="entry name" value="DUAL SPECIFICITY PROTEIN PHOSPHATASE"/>
    <property type="match status" value="1"/>
</dbReference>
<dbReference type="PROSITE" id="PS50056">
    <property type="entry name" value="TYR_PHOSPHATASE_2"/>
    <property type="match status" value="1"/>
</dbReference>
<dbReference type="Gene3D" id="3.90.190.10">
    <property type="entry name" value="Protein tyrosine phosphatase superfamily"/>
    <property type="match status" value="1"/>
</dbReference>
<dbReference type="GO" id="GO:0008330">
    <property type="term" value="F:protein tyrosine/threonine phosphatase activity"/>
    <property type="evidence" value="ECO:0007669"/>
    <property type="project" value="TreeGrafter"/>
</dbReference>